<dbReference type="EMBL" id="JASPKY010000413">
    <property type="protein sequence ID" value="KAK9701493.1"/>
    <property type="molecule type" value="Genomic_DNA"/>
</dbReference>
<evidence type="ECO:0000256" key="1">
    <source>
        <dbReference type="SAM" id="MobiDB-lite"/>
    </source>
</evidence>
<feature type="region of interest" description="Disordered" evidence="1">
    <location>
        <begin position="56"/>
        <end position="95"/>
    </location>
</feature>
<name>A0AAW1JEE0_POPJA</name>
<feature type="region of interest" description="Disordered" evidence="1">
    <location>
        <begin position="1"/>
        <end position="35"/>
    </location>
</feature>
<keyword evidence="3" id="KW-1185">Reference proteome</keyword>
<dbReference type="Proteomes" id="UP001458880">
    <property type="component" value="Unassembled WGS sequence"/>
</dbReference>
<sequence>MRKLLPSSLEKASGAGGRGATVASPLHGVSESRKKPERWFAEGGWRHHTMTIETVPKTSEPSRAVNPKYHWGARRRVTRTISTGTKSRDSRRNRA</sequence>
<organism evidence="2 3">
    <name type="scientific">Popillia japonica</name>
    <name type="common">Japanese beetle</name>
    <dbReference type="NCBI Taxonomy" id="7064"/>
    <lineage>
        <taxon>Eukaryota</taxon>
        <taxon>Metazoa</taxon>
        <taxon>Ecdysozoa</taxon>
        <taxon>Arthropoda</taxon>
        <taxon>Hexapoda</taxon>
        <taxon>Insecta</taxon>
        <taxon>Pterygota</taxon>
        <taxon>Neoptera</taxon>
        <taxon>Endopterygota</taxon>
        <taxon>Coleoptera</taxon>
        <taxon>Polyphaga</taxon>
        <taxon>Scarabaeiformia</taxon>
        <taxon>Scarabaeidae</taxon>
        <taxon>Rutelinae</taxon>
        <taxon>Popillia</taxon>
    </lineage>
</organism>
<reference evidence="2 3" key="1">
    <citation type="journal article" date="2024" name="BMC Genomics">
        <title>De novo assembly and annotation of Popillia japonica's genome with initial clues to its potential as an invasive pest.</title>
        <authorList>
            <person name="Cucini C."/>
            <person name="Boschi S."/>
            <person name="Funari R."/>
            <person name="Cardaioli E."/>
            <person name="Iannotti N."/>
            <person name="Marturano G."/>
            <person name="Paoli F."/>
            <person name="Bruttini M."/>
            <person name="Carapelli A."/>
            <person name="Frati F."/>
            <person name="Nardi F."/>
        </authorList>
    </citation>
    <scope>NUCLEOTIDE SEQUENCE [LARGE SCALE GENOMIC DNA]</scope>
    <source>
        <strain evidence="2">DMR45628</strain>
    </source>
</reference>
<gene>
    <name evidence="2" type="ORF">QE152_g30555</name>
</gene>
<evidence type="ECO:0000313" key="2">
    <source>
        <dbReference type="EMBL" id="KAK9701493.1"/>
    </source>
</evidence>
<comment type="caution">
    <text evidence="2">The sequence shown here is derived from an EMBL/GenBank/DDBJ whole genome shotgun (WGS) entry which is preliminary data.</text>
</comment>
<evidence type="ECO:0000313" key="3">
    <source>
        <dbReference type="Proteomes" id="UP001458880"/>
    </source>
</evidence>
<protein>
    <submittedName>
        <fullName evidence="2">Uncharacterized protein</fullName>
    </submittedName>
</protein>
<proteinExistence type="predicted"/>
<dbReference type="AlphaFoldDB" id="A0AAW1JEE0"/>
<feature type="compositionally biased region" description="Basic and acidic residues" evidence="1">
    <location>
        <begin position="86"/>
        <end position="95"/>
    </location>
</feature>
<accession>A0AAW1JEE0</accession>